<organism evidence="1 2">
    <name type="scientific">Bauhinia variegata</name>
    <name type="common">Purple orchid tree</name>
    <name type="synonym">Phanera variegata</name>
    <dbReference type="NCBI Taxonomy" id="167791"/>
    <lineage>
        <taxon>Eukaryota</taxon>
        <taxon>Viridiplantae</taxon>
        <taxon>Streptophyta</taxon>
        <taxon>Embryophyta</taxon>
        <taxon>Tracheophyta</taxon>
        <taxon>Spermatophyta</taxon>
        <taxon>Magnoliopsida</taxon>
        <taxon>eudicotyledons</taxon>
        <taxon>Gunneridae</taxon>
        <taxon>Pentapetalae</taxon>
        <taxon>rosids</taxon>
        <taxon>fabids</taxon>
        <taxon>Fabales</taxon>
        <taxon>Fabaceae</taxon>
        <taxon>Cercidoideae</taxon>
        <taxon>Cercideae</taxon>
        <taxon>Bauhiniinae</taxon>
        <taxon>Bauhinia</taxon>
    </lineage>
</organism>
<sequence length="194" mass="21859">MAKTLFIFNTQLLIFLILCPFSPTSISAEDDDHFVRPIDRKLLGLKKEKLSHFRFYWHDVVSGRQPTSVLVVQPQGNSTTAFGMLHIHDNPLTLGPKMSSKLVGKAQGFYISASQSEIGLLMGQNFAFLEGKYNGSNLTVLGRNPVFNKVREMPVVGGSGLFRFARGYVEARTQWFSSKSKDAIVEYNVYVFHY</sequence>
<protein>
    <submittedName>
        <fullName evidence="1">Uncharacterized protein</fullName>
    </submittedName>
</protein>
<keyword evidence="2" id="KW-1185">Reference proteome</keyword>
<gene>
    <name evidence="1" type="ORF">L6164_000132</name>
</gene>
<comment type="caution">
    <text evidence="1">The sequence shown here is derived from an EMBL/GenBank/DDBJ whole genome shotgun (WGS) entry which is preliminary data.</text>
</comment>
<proteinExistence type="predicted"/>
<name>A0ACB9Q4S9_BAUVA</name>
<evidence type="ECO:0000313" key="1">
    <source>
        <dbReference type="EMBL" id="KAI4356084.1"/>
    </source>
</evidence>
<evidence type="ECO:0000313" key="2">
    <source>
        <dbReference type="Proteomes" id="UP000828941"/>
    </source>
</evidence>
<dbReference type="EMBL" id="CM039426">
    <property type="protein sequence ID" value="KAI4356084.1"/>
    <property type="molecule type" value="Genomic_DNA"/>
</dbReference>
<dbReference type="Proteomes" id="UP000828941">
    <property type="component" value="Chromosome 1"/>
</dbReference>
<reference evidence="1 2" key="1">
    <citation type="journal article" date="2022" name="DNA Res.">
        <title>Chromosomal-level genome assembly of the orchid tree Bauhinia variegata (Leguminosae; Cercidoideae) supports the allotetraploid origin hypothesis of Bauhinia.</title>
        <authorList>
            <person name="Zhong Y."/>
            <person name="Chen Y."/>
            <person name="Zheng D."/>
            <person name="Pang J."/>
            <person name="Liu Y."/>
            <person name="Luo S."/>
            <person name="Meng S."/>
            <person name="Qian L."/>
            <person name="Wei D."/>
            <person name="Dai S."/>
            <person name="Zhou R."/>
        </authorList>
    </citation>
    <scope>NUCLEOTIDE SEQUENCE [LARGE SCALE GENOMIC DNA]</scope>
    <source>
        <strain evidence="1">BV-YZ2020</strain>
    </source>
</reference>
<accession>A0ACB9Q4S9</accession>